<keyword evidence="4" id="KW-1185">Reference proteome</keyword>
<feature type="region of interest" description="Disordered" evidence="1">
    <location>
        <begin position="123"/>
        <end position="151"/>
    </location>
</feature>
<organism evidence="3 4">
    <name type="scientific">Mytilus edulis</name>
    <name type="common">Blue mussel</name>
    <dbReference type="NCBI Taxonomy" id="6550"/>
    <lineage>
        <taxon>Eukaryota</taxon>
        <taxon>Metazoa</taxon>
        <taxon>Spiralia</taxon>
        <taxon>Lophotrochozoa</taxon>
        <taxon>Mollusca</taxon>
        <taxon>Bivalvia</taxon>
        <taxon>Autobranchia</taxon>
        <taxon>Pteriomorphia</taxon>
        <taxon>Mytilida</taxon>
        <taxon>Mytiloidea</taxon>
        <taxon>Mytilidae</taxon>
        <taxon>Mytilinae</taxon>
        <taxon>Mytilus</taxon>
    </lineage>
</organism>
<evidence type="ECO:0000313" key="3">
    <source>
        <dbReference type="EMBL" id="CAG2209344.1"/>
    </source>
</evidence>
<feature type="region of interest" description="Disordered" evidence="1">
    <location>
        <begin position="73"/>
        <end position="93"/>
    </location>
</feature>
<dbReference type="EMBL" id="CAJPWZ010001154">
    <property type="protein sequence ID" value="CAG2209344.1"/>
    <property type="molecule type" value="Genomic_DNA"/>
</dbReference>
<dbReference type="AlphaFoldDB" id="A0A8S3RSW2"/>
<comment type="caution">
    <text evidence="3">The sequence shown here is derived from an EMBL/GenBank/DDBJ whole genome shotgun (WGS) entry which is preliminary data.</text>
</comment>
<evidence type="ECO:0000313" key="4">
    <source>
        <dbReference type="Proteomes" id="UP000683360"/>
    </source>
</evidence>
<feature type="compositionally biased region" description="Polar residues" evidence="1">
    <location>
        <begin position="73"/>
        <end position="82"/>
    </location>
</feature>
<keyword evidence="2" id="KW-0812">Transmembrane</keyword>
<protein>
    <submittedName>
        <fullName evidence="3">Uncharacterized protein</fullName>
    </submittedName>
</protein>
<reference evidence="3" key="1">
    <citation type="submission" date="2021-03" db="EMBL/GenBank/DDBJ databases">
        <authorList>
            <person name="Bekaert M."/>
        </authorList>
    </citation>
    <scope>NUCLEOTIDE SEQUENCE</scope>
</reference>
<sequence length="151" mass="17046">MQHRHTSRCTRNFPRFINVAILGAFIILLTVIGTDKCRDLFSSTTNIENAPEDTHKARDQGFIARHSLATTTSQKLTNLSKQHASKEQNKKGKVLATTTAQQLDNVFKLQESKEHNNQVLATTTTQQLNDVSKQEQEEQNGKIYNHNDLTA</sequence>
<proteinExistence type="predicted"/>
<name>A0A8S3RSW2_MYTED</name>
<feature type="transmembrane region" description="Helical" evidence="2">
    <location>
        <begin position="12"/>
        <end position="33"/>
    </location>
</feature>
<dbReference type="Proteomes" id="UP000683360">
    <property type="component" value="Unassembled WGS sequence"/>
</dbReference>
<evidence type="ECO:0000256" key="2">
    <source>
        <dbReference type="SAM" id="Phobius"/>
    </source>
</evidence>
<gene>
    <name evidence="3" type="ORF">MEDL_23477</name>
</gene>
<accession>A0A8S3RSW2</accession>
<keyword evidence="2" id="KW-1133">Transmembrane helix</keyword>
<evidence type="ECO:0000256" key="1">
    <source>
        <dbReference type="SAM" id="MobiDB-lite"/>
    </source>
</evidence>
<keyword evidence="2" id="KW-0472">Membrane</keyword>